<dbReference type="AlphaFoldDB" id="A0A197JY30"/>
<sequence length="470" mass="52380">MSTSVATTPPHVLIVGAGLGGLLLGALLEKCNIPYDIFERASSVKPLGSALNIASQMAPLFYQLGIYEQFEEISRYSRYMHGARDNGQPLAPLDFVAMEEFGGYPSRIVSRPLLYDLLLTLVPPQRLHFNKRVLNAIEEEGKVRIQTSDNSTYEGDILVGADGAYSAVRQRLYETLKKEGLLPKSDQEDLPFSCTCLVGQTDPLDVEEYPELKNLEEPFFTYLGKDKPYTWTIFTSKQRTLMWMVLEHLSPEGSKEAKEQRFRNSENSEWGPIAAQAMCDDTKAFPISFGGGKKTLGDIYEKTPKERIAKVMLEEKVFKTWHHGRTVLLGDACHKVNPSGGVGAITAMHDAVALANLIYSLPSNTSEEITKAFKEYHAERYPPAVEAYNSSLMLSKLLKGGFTGAIAWFMTNNMPNWLWRISVRRLVNHRPQSGFLRLVKDKGSVPPAVSPSYEKARALYNQRTGGVAAA</sequence>
<comment type="similarity">
    <text evidence="1">Belongs to the paxM FAD-dependent monooxygenase family.</text>
</comment>
<accession>A0A197JY30</accession>
<dbReference type="OrthoDB" id="655030at2759"/>
<evidence type="ECO:0000313" key="7">
    <source>
        <dbReference type="Proteomes" id="UP000078512"/>
    </source>
</evidence>
<dbReference type="GO" id="GO:0004497">
    <property type="term" value="F:monooxygenase activity"/>
    <property type="evidence" value="ECO:0007669"/>
    <property type="project" value="InterPro"/>
</dbReference>
<dbReference type="SUPFAM" id="SSF51905">
    <property type="entry name" value="FAD/NAD(P)-binding domain"/>
    <property type="match status" value="1"/>
</dbReference>
<reference evidence="6 7" key="1">
    <citation type="submission" date="2016-05" db="EMBL/GenBank/DDBJ databases">
        <title>Genome sequencing reveals origins of a unique bacterial endosymbiosis in the earliest lineages of terrestrial Fungi.</title>
        <authorList>
            <consortium name="DOE Joint Genome Institute"/>
            <person name="Uehling J."/>
            <person name="Gryganskyi A."/>
            <person name="Hameed K."/>
            <person name="Tschaplinski T."/>
            <person name="Misztal P."/>
            <person name="Wu S."/>
            <person name="Desiro A."/>
            <person name="Vande Pol N."/>
            <person name="Du Z.-Y."/>
            <person name="Zienkiewicz A."/>
            <person name="Zienkiewicz K."/>
            <person name="Morin E."/>
            <person name="Tisserant E."/>
            <person name="Splivallo R."/>
            <person name="Hainaut M."/>
            <person name="Henrissat B."/>
            <person name="Ohm R."/>
            <person name="Kuo A."/>
            <person name="Yan J."/>
            <person name="Lipzen A."/>
            <person name="Nolan M."/>
            <person name="Labutti K."/>
            <person name="Barry K."/>
            <person name="Goldstein A."/>
            <person name="Labbe J."/>
            <person name="Schadt C."/>
            <person name="Tuskan G."/>
            <person name="Grigoriev I."/>
            <person name="Martin F."/>
            <person name="Vilgalys R."/>
            <person name="Bonito G."/>
        </authorList>
    </citation>
    <scope>NUCLEOTIDE SEQUENCE [LARGE SCALE GENOMIC DNA]</scope>
    <source>
        <strain evidence="6 7">AG-77</strain>
    </source>
</reference>
<evidence type="ECO:0000313" key="6">
    <source>
        <dbReference type="EMBL" id="OAQ29853.1"/>
    </source>
</evidence>
<dbReference type="STRING" id="1314771.A0A197JY30"/>
<dbReference type="Proteomes" id="UP000078512">
    <property type="component" value="Unassembled WGS sequence"/>
</dbReference>
<dbReference type="PANTHER" id="PTHR47356">
    <property type="entry name" value="FAD-DEPENDENT MONOOXYGENASE ASQG-RELATED"/>
    <property type="match status" value="1"/>
</dbReference>
<keyword evidence="3" id="KW-0274">FAD</keyword>
<name>A0A197JY30_9FUNG</name>
<protein>
    <submittedName>
        <fullName evidence="6">FAD/NAD(P)-binding domain-containing protein</fullName>
    </submittedName>
</protein>
<evidence type="ECO:0000256" key="2">
    <source>
        <dbReference type="ARBA" id="ARBA00022630"/>
    </source>
</evidence>
<feature type="domain" description="FAD-binding" evidence="5">
    <location>
        <begin position="11"/>
        <end position="178"/>
    </location>
</feature>
<keyword evidence="2" id="KW-0285">Flavoprotein</keyword>
<dbReference type="InterPro" id="IPR002938">
    <property type="entry name" value="FAD-bd"/>
</dbReference>
<dbReference type="PANTHER" id="PTHR47356:SF2">
    <property type="entry name" value="FAD-BINDING DOMAIN-CONTAINING PROTEIN-RELATED"/>
    <property type="match status" value="1"/>
</dbReference>
<gene>
    <name evidence="6" type="ORF">K457DRAFT_137439</name>
</gene>
<dbReference type="Pfam" id="PF01494">
    <property type="entry name" value="FAD_binding_3"/>
    <property type="match status" value="2"/>
</dbReference>
<evidence type="ECO:0000256" key="4">
    <source>
        <dbReference type="ARBA" id="ARBA00023002"/>
    </source>
</evidence>
<evidence type="ECO:0000259" key="5">
    <source>
        <dbReference type="Pfam" id="PF01494"/>
    </source>
</evidence>
<keyword evidence="7" id="KW-1185">Reference proteome</keyword>
<dbReference type="Gene3D" id="3.50.50.60">
    <property type="entry name" value="FAD/NAD(P)-binding domain"/>
    <property type="match status" value="1"/>
</dbReference>
<evidence type="ECO:0000256" key="1">
    <source>
        <dbReference type="ARBA" id="ARBA00007992"/>
    </source>
</evidence>
<dbReference type="PRINTS" id="PR00420">
    <property type="entry name" value="RNGMNOXGNASE"/>
</dbReference>
<keyword evidence="4" id="KW-0560">Oxidoreductase</keyword>
<dbReference type="EMBL" id="KV442038">
    <property type="protein sequence ID" value="OAQ29853.1"/>
    <property type="molecule type" value="Genomic_DNA"/>
</dbReference>
<dbReference type="GO" id="GO:0071949">
    <property type="term" value="F:FAD binding"/>
    <property type="evidence" value="ECO:0007669"/>
    <property type="project" value="InterPro"/>
</dbReference>
<organism evidence="6 7">
    <name type="scientific">Linnemannia elongata AG-77</name>
    <dbReference type="NCBI Taxonomy" id="1314771"/>
    <lineage>
        <taxon>Eukaryota</taxon>
        <taxon>Fungi</taxon>
        <taxon>Fungi incertae sedis</taxon>
        <taxon>Mucoromycota</taxon>
        <taxon>Mortierellomycotina</taxon>
        <taxon>Mortierellomycetes</taxon>
        <taxon>Mortierellales</taxon>
        <taxon>Mortierellaceae</taxon>
        <taxon>Linnemannia</taxon>
    </lineage>
</organism>
<proteinExistence type="inferred from homology"/>
<dbReference type="InterPro" id="IPR036188">
    <property type="entry name" value="FAD/NAD-bd_sf"/>
</dbReference>
<evidence type="ECO:0000256" key="3">
    <source>
        <dbReference type="ARBA" id="ARBA00022827"/>
    </source>
</evidence>
<dbReference type="InterPro" id="IPR050562">
    <property type="entry name" value="FAD_mOase_fung"/>
</dbReference>
<feature type="domain" description="FAD-binding" evidence="5">
    <location>
        <begin position="306"/>
        <end position="384"/>
    </location>
</feature>